<name>A0ABW0LSL1_9BACL</name>
<accession>A0ABW0LSL1</accession>
<keyword evidence="3" id="KW-1185">Reference proteome</keyword>
<dbReference type="InterPro" id="IPR021598">
    <property type="entry name" value="DUF3221"/>
</dbReference>
<reference evidence="3" key="1">
    <citation type="journal article" date="2019" name="Int. J. Syst. Evol. Microbiol.">
        <title>The Global Catalogue of Microorganisms (GCM) 10K type strain sequencing project: providing services to taxonomists for standard genome sequencing and annotation.</title>
        <authorList>
            <consortium name="The Broad Institute Genomics Platform"/>
            <consortium name="The Broad Institute Genome Sequencing Center for Infectious Disease"/>
            <person name="Wu L."/>
            <person name="Ma J."/>
        </authorList>
    </citation>
    <scope>NUCLEOTIDE SEQUENCE [LARGE SCALE GENOMIC DNA]</scope>
    <source>
        <strain evidence="3">CCUG 57113</strain>
    </source>
</reference>
<comment type="caution">
    <text evidence="2">The sequence shown here is derived from an EMBL/GenBank/DDBJ whole genome shotgun (WGS) entry which is preliminary data.</text>
</comment>
<dbReference type="Proteomes" id="UP001596105">
    <property type="component" value="Unassembled WGS sequence"/>
</dbReference>
<feature type="chain" id="PRO_5047185977" evidence="1">
    <location>
        <begin position="22"/>
        <end position="329"/>
    </location>
</feature>
<keyword evidence="1" id="KW-0732">Signal</keyword>
<dbReference type="RefSeq" id="WP_209749575.1">
    <property type="nucleotide sequence ID" value="NZ_JBHSMH010000021.1"/>
</dbReference>
<sequence length="329" mass="35093">MKFAKIMFVAVFALTLVATLAACGNKPEKEGKQAGGTPEVEAGYIGYVVKAEGGRILVVSPVERNFGSGGAQHYYEAIWFAKVPDDIEIGQRVEVIPEGGIEESYPAQGIAASVMVLPATNAPQGAKLTEAEAIRRALGDERAGEYEIPAVKKVGYDAESKKWVVALTQSGDEKSIEIDVADSGSTKSATNEGYEPFGDKPPLPKVAAGETTIAVLQSSYCWSGKSSSVCADYAGPQDMLKDKPKDAVKPGARIAFAFATKPPTASETHVSLFNEDGAVVEVKLDGNAFVAPSEPGIYYYGLSVWWMKDVEKRISENSSSYAFAIEVKE</sequence>
<evidence type="ECO:0000256" key="1">
    <source>
        <dbReference type="SAM" id="SignalP"/>
    </source>
</evidence>
<protein>
    <submittedName>
        <fullName evidence="2">DUF3221 domain-containing protein</fullName>
    </submittedName>
</protein>
<evidence type="ECO:0000313" key="2">
    <source>
        <dbReference type="EMBL" id="MFC5468898.1"/>
    </source>
</evidence>
<organism evidence="2 3">
    <name type="scientific">Cohnella suwonensis</name>
    <dbReference type="NCBI Taxonomy" id="696072"/>
    <lineage>
        <taxon>Bacteria</taxon>
        <taxon>Bacillati</taxon>
        <taxon>Bacillota</taxon>
        <taxon>Bacilli</taxon>
        <taxon>Bacillales</taxon>
        <taxon>Paenibacillaceae</taxon>
        <taxon>Cohnella</taxon>
    </lineage>
</organism>
<proteinExistence type="predicted"/>
<dbReference type="PROSITE" id="PS51257">
    <property type="entry name" value="PROKAR_LIPOPROTEIN"/>
    <property type="match status" value="1"/>
</dbReference>
<evidence type="ECO:0000313" key="3">
    <source>
        <dbReference type="Proteomes" id="UP001596105"/>
    </source>
</evidence>
<dbReference type="EMBL" id="JBHSMH010000021">
    <property type="protein sequence ID" value="MFC5468898.1"/>
    <property type="molecule type" value="Genomic_DNA"/>
</dbReference>
<feature type="signal peptide" evidence="1">
    <location>
        <begin position="1"/>
        <end position="21"/>
    </location>
</feature>
<gene>
    <name evidence="2" type="ORF">ACFPPD_09200</name>
</gene>
<dbReference type="Pfam" id="PF11518">
    <property type="entry name" value="DUF3221"/>
    <property type="match status" value="1"/>
</dbReference>